<dbReference type="KEGG" id="bgt:106068361"/>
<reference evidence="2" key="1">
    <citation type="submission" date="2020-05" db="UniProtKB">
        <authorList>
            <consortium name="EnsemblMetazoa"/>
        </authorList>
    </citation>
    <scope>IDENTIFICATION</scope>
    <source>
        <strain evidence="2">BB02</strain>
    </source>
</reference>
<sequence length="347" mass="40494">MKAVVTMYQVLQAHITISLQVCLIILLLLTSVSIKMTSTTIFLIICFLLTLLLPKLQKLRALLCQDQTMFDLNYNPFKGHTGPGYLTAERDAEIAKTIANFVLYDASKVACLKRFKVVKTNSECIFAKRSKLWGSQDYIPECSLEENIRRMIPNFYKFTMAFQDLSLDAFLVELPGQLYGTSIKVFGNAVRRVLLTLRQADLQQQRQILLKTQSNKDLLKVQIDYLSDEDPKKWNRKSWVFEFNKITFFITSFAPFYPETNSRFSFGCENCYLLFQPEIAFAIRDLPDDTAETHWNHPVTVRDKIRVAFRDDGREYEVPMKLNEPMVYEIVKKVDPHDDQLYWWLLE</sequence>
<dbReference type="EnsemblMetazoa" id="BGLB008100-RC">
    <property type="protein sequence ID" value="BGLB008100-PC"/>
    <property type="gene ID" value="BGLB008100"/>
</dbReference>
<dbReference type="AlphaFoldDB" id="A0A2C9JU22"/>
<evidence type="ECO:0000313" key="3">
    <source>
        <dbReference type="Proteomes" id="UP000076420"/>
    </source>
</evidence>
<feature type="transmembrane region" description="Helical" evidence="1">
    <location>
        <begin position="12"/>
        <end position="30"/>
    </location>
</feature>
<evidence type="ECO:0000256" key="1">
    <source>
        <dbReference type="SAM" id="Phobius"/>
    </source>
</evidence>
<dbReference type="VEuPathDB" id="VectorBase:BGLB008100"/>
<organism evidence="2 3">
    <name type="scientific">Biomphalaria glabrata</name>
    <name type="common">Bloodfluke planorb</name>
    <name type="synonym">Freshwater snail</name>
    <dbReference type="NCBI Taxonomy" id="6526"/>
    <lineage>
        <taxon>Eukaryota</taxon>
        <taxon>Metazoa</taxon>
        <taxon>Spiralia</taxon>
        <taxon>Lophotrochozoa</taxon>
        <taxon>Mollusca</taxon>
        <taxon>Gastropoda</taxon>
        <taxon>Heterobranchia</taxon>
        <taxon>Euthyneura</taxon>
        <taxon>Panpulmonata</taxon>
        <taxon>Hygrophila</taxon>
        <taxon>Lymnaeoidea</taxon>
        <taxon>Planorbidae</taxon>
        <taxon>Biomphalaria</taxon>
    </lineage>
</organism>
<keyword evidence="1" id="KW-0472">Membrane</keyword>
<gene>
    <name evidence="2" type="primary">106068361</name>
</gene>
<name>A0A2C9JU22_BIOGL</name>
<keyword evidence="1" id="KW-1133">Transmembrane helix</keyword>
<dbReference type="OrthoDB" id="29098at2759"/>
<dbReference type="VEuPathDB" id="VectorBase:BGLAX_037668"/>
<accession>A0A2C9JU22</accession>
<dbReference type="RefSeq" id="XP_013083159.2">
    <property type="nucleotide sequence ID" value="XM_013227705.2"/>
</dbReference>
<evidence type="ECO:0000313" key="2">
    <source>
        <dbReference type="EnsemblMetazoa" id="BGLB008100-PB"/>
    </source>
</evidence>
<keyword evidence="1" id="KW-0812">Transmembrane</keyword>
<proteinExistence type="predicted"/>
<dbReference type="EnsemblMetazoa" id="BGLB008100-RB">
    <property type="protein sequence ID" value="BGLB008100-PB"/>
    <property type="gene ID" value="BGLB008100"/>
</dbReference>
<feature type="transmembrane region" description="Helical" evidence="1">
    <location>
        <begin position="36"/>
        <end position="53"/>
    </location>
</feature>
<dbReference type="Proteomes" id="UP000076420">
    <property type="component" value="Unassembled WGS sequence"/>
</dbReference>
<protein>
    <submittedName>
        <fullName evidence="2">Uncharacterized protein</fullName>
    </submittedName>
</protein>